<accession>A0A1H0KZ37</accession>
<dbReference type="InterPro" id="IPR007329">
    <property type="entry name" value="FMN-bd"/>
</dbReference>
<dbReference type="GO" id="GO:0010181">
    <property type="term" value="F:FMN binding"/>
    <property type="evidence" value="ECO:0007669"/>
    <property type="project" value="InterPro"/>
</dbReference>
<evidence type="ECO:0000259" key="2">
    <source>
        <dbReference type="SMART" id="SM00900"/>
    </source>
</evidence>
<reference evidence="3 4" key="1">
    <citation type="submission" date="2016-10" db="EMBL/GenBank/DDBJ databases">
        <authorList>
            <person name="de Groot N.N."/>
        </authorList>
    </citation>
    <scope>NUCLEOTIDE SEQUENCE [LARGE SCALE GENOMIC DNA]</scope>
    <source>
        <strain evidence="4">P4-7,KCTC 19426,CECT 7604</strain>
    </source>
</reference>
<dbReference type="EMBL" id="LT629710">
    <property type="protein sequence ID" value="SDO61304.1"/>
    <property type="molecule type" value="Genomic_DNA"/>
</dbReference>
<feature type="region of interest" description="Disordered" evidence="1">
    <location>
        <begin position="49"/>
        <end position="112"/>
    </location>
</feature>
<sequence length="196" mass="19678">MRRITLTVVTTLAILVLLFSYRTSRNQSVTAATVSVASAHVVSGGSAAVVSSAAGPDPSSKSVTVPSTSGSTPTSTAAPSKTRSSARSSGSKSTTAAATTAAPTTTKVDGAAASTPYGDIQVEVTITGGKITDVQPLVYPNQDPRDQQINADALPQLQAQVLAAQSANISGVSGATYTSQGYVTSLQSALDAAKFK</sequence>
<proteinExistence type="predicted"/>
<name>A0A1H0KZ37_9ACTN</name>
<protein>
    <submittedName>
        <fullName evidence="3">FMN-binding domain-containing protein</fullName>
    </submittedName>
</protein>
<dbReference type="Gene3D" id="3.90.1010.20">
    <property type="match status" value="1"/>
</dbReference>
<organism evidence="3 4">
    <name type="scientific">Nakamurella panacisegetis</name>
    <dbReference type="NCBI Taxonomy" id="1090615"/>
    <lineage>
        <taxon>Bacteria</taxon>
        <taxon>Bacillati</taxon>
        <taxon>Actinomycetota</taxon>
        <taxon>Actinomycetes</taxon>
        <taxon>Nakamurellales</taxon>
        <taxon>Nakamurellaceae</taxon>
        <taxon>Nakamurella</taxon>
    </lineage>
</organism>
<evidence type="ECO:0000256" key="1">
    <source>
        <dbReference type="SAM" id="MobiDB-lite"/>
    </source>
</evidence>
<gene>
    <name evidence="3" type="ORF">SAMN04515671_1489</name>
</gene>
<evidence type="ECO:0000313" key="3">
    <source>
        <dbReference type="EMBL" id="SDO61304.1"/>
    </source>
</evidence>
<dbReference type="GO" id="GO:0016020">
    <property type="term" value="C:membrane"/>
    <property type="evidence" value="ECO:0007669"/>
    <property type="project" value="InterPro"/>
</dbReference>
<dbReference type="Pfam" id="PF04205">
    <property type="entry name" value="FMN_bind"/>
    <property type="match status" value="1"/>
</dbReference>
<evidence type="ECO:0000313" key="4">
    <source>
        <dbReference type="Proteomes" id="UP000198741"/>
    </source>
</evidence>
<keyword evidence="4" id="KW-1185">Reference proteome</keyword>
<dbReference type="AlphaFoldDB" id="A0A1H0KZ37"/>
<feature type="domain" description="FMN-binding" evidence="2">
    <location>
        <begin position="116"/>
        <end position="193"/>
    </location>
</feature>
<dbReference type="STRING" id="1090615.SAMN04515671_1489"/>
<dbReference type="OrthoDB" id="8099475at2"/>
<dbReference type="RefSeq" id="WP_090475411.1">
    <property type="nucleotide sequence ID" value="NZ_LT629710.1"/>
</dbReference>
<dbReference type="SMART" id="SM00900">
    <property type="entry name" value="FMN_bind"/>
    <property type="match status" value="1"/>
</dbReference>
<feature type="compositionally biased region" description="Low complexity" evidence="1">
    <location>
        <begin position="49"/>
        <end position="107"/>
    </location>
</feature>
<dbReference type="Proteomes" id="UP000198741">
    <property type="component" value="Chromosome I"/>
</dbReference>